<dbReference type="SUPFAM" id="SSF110849">
    <property type="entry name" value="ParB/Sulfiredoxin"/>
    <property type="match status" value="1"/>
</dbReference>
<name>A0A547PNJ5_9RHOB</name>
<sequence>MINRPSRSSRSELMTLSVRTMTKSADLTPMEIALKTLDLHPLNARAGAPETYEDADIAVLAASIATLGLLNPIIVQKTGKSWGVIAGGRRLAALRMLADDKSAKGWTHTSKISCRAIPENVAGATAITVAENVTQKPMNPIDEFEAFARMMEEGGHDADSIAKMFGVERRRVVERLRYGRIHPEIRAAARAQDITLDVMKAYAEHPDTEVQKAVFDDLKDQYVSAYMVRNKLTERGVKIGDPIGQLVIEAYRAEDGEIAADLIEEDSVLTDQELVESLVIGHLQTAAEAERVRLGFAWAEGRRTVAYEDLRPYGRVYPAQIDRDEAGPRAGEIADRMAEIEEIEEMFDGTEGDLDALEAEWQQLEAEYEDLVSRYSDEDLALGGVIATWERGQIKLIAGLVRPEDLPGAAEKTASGAGEAEPLAPDAPQPLGYSQSLTDDLKSERSQVIGAALAGAPDIAQDLLLFKIIADLMGRTARVSYAMGISGTVAGRPHAKAEGIDPRPGETLEALRAGLDLSWWDADTPSPMSERFDRFRALDAGMKAQIAAVALAEAIQPSRLGRGEELLAHVARQVIPDLRAVWRPTGEAFFGRLKKSDLLGLLERDLGQPEEAQRFASSKKGEIVDYLDKLFAAPFATLTPEQRAAVESWCPDAMRLPEADDGQRTDLTGLEDDAETGDVSFEENIPFGEPDDTTDEPQEEAEIEMV</sequence>
<dbReference type="OrthoDB" id="9813122at2"/>
<organism evidence="4 5">
    <name type="scientific">Palleronia caenipelagi</name>
    <dbReference type="NCBI Taxonomy" id="2489174"/>
    <lineage>
        <taxon>Bacteria</taxon>
        <taxon>Pseudomonadati</taxon>
        <taxon>Pseudomonadota</taxon>
        <taxon>Alphaproteobacteria</taxon>
        <taxon>Rhodobacterales</taxon>
        <taxon>Roseobacteraceae</taxon>
        <taxon>Palleronia</taxon>
    </lineage>
</organism>
<evidence type="ECO:0000256" key="1">
    <source>
        <dbReference type="SAM" id="Coils"/>
    </source>
</evidence>
<protein>
    <submittedName>
        <fullName evidence="4">Chromosome partitioning protein ParB</fullName>
    </submittedName>
</protein>
<keyword evidence="5" id="KW-1185">Reference proteome</keyword>
<comment type="caution">
    <text evidence="4">The sequence shown here is derived from an EMBL/GenBank/DDBJ whole genome shotgun (WGS) entry which is preliminary data.</text>
</comment>
<feature type="domain" description="ParB-like N-terminal" evidence="3">
    <location>
        <begin position="30"/>
        <end position="133"/>
    </location>
</feature>
<feature type="compositionally biased region" description="Basic and acidic residues" evidence="2">
    <location>
        <begin position="655"/>
        <end position="664"/>
    </location>
</feature>
<dbReference type="AlphaFoldDB" id="A0A547PNJ5"/>
<dbReference type="SUPFAM" id="SSF109709">
    <property type="entry name" value="KorB DNA-binding domain-like"/>
    <property type="match status" value="1"/>
</dbReference>
<evidence type="ECO:0000313" key="4">
    <source>
        <dbReference type="EMBL" id="TRD15604.1"/>
    </source>
</evidence>
<feature type="region of interest" description="Disordered" evidence="2">
    <location>
        <begin position="408"/>
        <end position="436"/>
    </location>
</feature>
<dbReference type="Pfam" id="PF02195">
    <property type="entry name" value="ParB_N"/>
    <property type="match status" value="1"/>
</dbReference>
<dbReference type="GO" id="GO:0005694">
    <property type="term" value="C:chromosome"/>
    <property type="evidence" value="ECO:0007669"/>
    <property type="project" value="TreeGrafter"/>
</dbReference>
<dbReference type="InterPro" id="IPR003115">
    <property type="entry name" value="ParB_N"/>
</dbReference>
<keyword evidence="1" id="KW-0175">Coiled coil</keyword>
<feature type="region of interest" description="Disordered" evidence="2">
    <location>
        <begin position="655"/>
        <end position="706"/>
    </location>
</feature>
<dbReference type="EMBL" id="VFSV01000038">
    <property type="protein sequence ID" value="TRD15604.1"/>
    <property type="molecule type" value="Genomic_DNA"/>
</dbReference>
<accession>A0A547PNJ5</accession>
<dbReference type="Proteomes" id="UP000318590">
    <property type="component" value="Unassembled WGS sequence"/>
</dbReference>
<evidence type="ECO:0000256" key="2">
    <source>
        <dbReference type="SAM" id="MobiDB-lite"/>
    </source>
</evidence>
<feature type="compositionally biased region" description="Acidic residues" evidence="2">
    <location>
        <begin position="689"/>
        <end position="706"/>
    </location>
</feature>
<dbReference type="InterPro" id="IPR036086">
    <property type="entry name" value="ParB/Sulfiredoxin_sf"/>
</dbReference>
<proteinExistence type="predicted"/>
<reference evidence="4 5" key="1">
    <citation type="submission" date="2019-06" db="EMBL/GenBank/DDBJ databases">
        <title>Paenimaribius caenipelagi gen. nov., sp. nov., isolated from a tidal flat.</title>
        <authorList>
            <person name="Yoon J.-H."/>
        </authorList>
    </citation>
    <scope>NUCLEOTIDE SEQUENCE [LARGE SCALE GENOMIC DNA]</scope>
    <source>
        <strain evidence="4 5">JBTF-M29</strain>
    </source>
</reference>
<dbReference type="Gene3D" id="1.10.10.2830">
    <property type="match status" value="1"/>
</dbReference>
<dbReference type="InterPro" id="IPR050336">
    <property type="entry name" value="Chromosome_partition/occlusion"/>
</dbReference>
<dbReference type="Pfam" id="PF17762">
    <property type="entry name" value="HTH_ParB"/>
    <property type="match status" value="1"/>
</dbReference>
<feature type="coiled-coil region" evidence="1">
    <location>
        <begin position="340"/>
        <end position="374"/>
    </location>
</feature>
<dbReference type="PANTHER" id="PTHR33375:SF7">
    <property type="entry name" value="CHROMOSOME 2-PARTITIONING PROTEIN PARB-RELATED"/>
    <property type="match status" value="1"/>
</dbReference>
<dbReference type="Gene3D" id="3.90.1530.30">
    <property type="match status" value="1"/>
</dbReference>
<gene>
    <name evidence="4" type="ORF">FEV53_15745</name>
</gene>
<dbReference type="PANTHER" id="PTHR33375">
    <property type="entry name" value="CHROMOSOME-PARTITIONING PROTEIN PARB-RELATED"/>
    <property type="match status" value="1"/>
</dbReference>
<dbReference type="InterPro" id="IPR041468">
    <property type="entry name" value="HTH_ParB/Spo0J"/>
</dbReference>
<dbReference type="GO" id="GO:0007059">
    <property type="term" value="P:chromosome segregation"/>
    <property type="evidence" value="ECO:0007669"/>
    <property type="project" value="TreeGrafter"/>
</dbReference>
<dbReference type="SMART" id="SM00470">
    <property type="entry name" value="ParB"/>
    <property type="match status" value="1"/>
</dbReference>
<evidence type="ECO:0000259" key="3">
    <source>
        <dbReference type="SMART" id="SM00470"/>
    </source>
</evidence>
<evidence type="ECO:0000313" key="5">
    <source>
        <dbReference type="Proteomes" id="UP000318590"/>
    </source>
</evidence>